<dbReference type="Gene3D" id="3.40.50.1820">
    <property type="entry name" value="alpha/beta hydrolase"/>
    <property type="match status" value="1"/>
</dbReference>
<name>A0A7X0V8R5_9ACTN</name>
<evidence type="ECO:0000259" key="1">
    <source>
        <dbReference type="Pfam" id="PF12146"/>
    </source>
</evidence>
<proteinExistence type="predicted"/>
<keyword evidence="2" id="KW-0378">Hydrolase</keyword>
<reference evidence="2 3" key="1">
    <citation type="submission" date="2020-08" db="EMBL/GenBank/DDBJ databases">
        <authorList>
            <person name="Seo M.-J."/>
        </authorList>
    </citation>
    <scope>NUCLEOTIDE SEQUENCE [LARGE SCALE GENOMIC DNA]</scope>
    <source>
        <strain evidence="2 3">KIGAM211</strain>
    </source>
</reference>
<accession>A0A7X0V8R5</accession>
<dbReference type="InterPro" id="IPR022742">
    <property type="entry name" value="Hydrolase_4"/>
</dbReference>
<organism evidence="2 3">
    <name type="scientific">Nocardioides luti</name>
    <dbReference type="NCBI Taxonomy" id="2761101"/>
    <lineage>
        <taxon>Bacteria</taxon>
        <taxon>Bacillati</taxon>
        <taxon>Actinomycetota</taxon>
        <taxon>Actinomycetes</taxon>
        <taxon>Propionibacteriales</taxon>
        <taxon>Nocardioidaceae</taxon>
        <taxon>Nocardioides</taxon>
    </lineage>
</organism>
<sequence length="323" mass="36305">MPTDEDDARPLPDVLGAPFVAETIALPDDDEGPVVATLVSARTATPTGRAVLYVHGFADYFFQTEYAAWWTNRGYDFYAVDLRKYGRSLREHQTPNYVADLREYFPELDEAWRRITERDGHDHVVAGAHSTGGLVLPLWAHHRQPEELAGMVLNSPWLDMQGSALLRTIGTPVVREIGRRQPRREIRRNVSGLYGRSLHRDHEGEWDFDLAWKPLESFTVYAGWLRAVRNGHAELHRGLDVRCPVLVLSSGGSVLPTEMGEDVHAHDIVLEVPQIRRWATALGPHVTYVAVEGAVHDVVLSRPDVRAAAYDQIGRWHTAYVAG</sequence>
<dbReference type="RefSeq" id="WP_185251228.1">
    <property type="nucleotide sequence ID" value="NZ_JACKXE010000001.1"/>
</dbReference>
<keyword evidence="3" id="KW-1185">Reference proteome</keyword>
<comment type="caution">
    <text evidence="2">The sequence shown here is derived from an EMBL/GenBank/DDBJ whole genome shotgun (WGS) entry which is preliminary data.</text>
</comment>
<feature type="domain" description="Serine aminopeptidase S33" evidence="1">
    <location>
        <begin position="49"/>
        <end position="251"/>
    </location>
</feature>
<dbReference type="AlphaFoldDB" id="A0A7X0V8R5"/>
<gene>
    <name evidence="2" type="ORF">H5V45_01095</name>
</gene>
<dbReference type="EMBL" id="JACKXE010000001">
    <property type="protein sequence ID" value="MBB6625904.1"/>
    <property type="molecule type" value="Genomic_DNA"/>
</dbReference>
<evidence type="ECO:0000313" key="3">
    <source>
        <dbReference type="Proteomes" id="UP000523955"/>
    </source>
</evidence>
<evidence type="ECO:0000313" key="2">
    <source>
        <dbReference type="EMBL" id="MBB6625904.1"/>
    </source>
</evidence>
<dbReference type="GO" id="GO:0016787">
    <property type="term" value="F:hydrolase activity"/>
    <property type="evidence" value="ECO:0007669"/>
    <property type="project" value="UniProtKB-KW"/>
</dbReference>
<dbReference type="Proteomes" id="UP000523955">
    <property type="component" value="Unassembled WGS sequence"/>
</dbReference>
<dbReference type="Pfam" id="PF12146">
    <property type="entry name" value="Hydrolase_4"/>
    <property type="match status" value="1"/>
</dbReference>
<dbReference type="InterPro" id="IPR029058">
    <property type="entry name" value="AB_hydrolase_fold"/>
</dbReference>
<dbReference type="SUPFAM" id="SSF53474">
    <property type="entry name" value="alpha/beta-Hydrolases"/>
    <property type="match status" value="1"/>
</dbReference>
<protein>
    <submittedName>
        <fullName evidence="2">Alpha/beta hydrolase</fullName>
    </submittedName>
</protein>